<keyword evidence="1" id="KW-1133">Transmembrane helix</keyword>
<dbReference type="EMBL" id="VDDB01000012">
    <property type="protein sequence ID" value="TNB95033.1"/>
    <property type="molecule type" value="Genomic_DNA"/>
</dbReference>
<keyword evidence="1" id="KW-0472">Membrane</keyword>
<comment type="caution">
    <text evidence="2">The sequence shown here is derived from an EMBL/GenBank/DDBJ whole genome shotgun (WGS) entry which is preliminary data.</text>
</comment>
<sequence length="377" mass="42613">MIFENRMREKFLKKFVYLDMLVYSEEKGEVEGWLVKEIDFWKDILSRCYPKGVVAGVENSEVVEYLHDLEEIKAGVNKANGSLKMFGVRIKEVNVSRKLPCFDEELSTDFRSSVVSDETLKMALFVYRASLISSAVTLENFVDHWQTGIADEIKSSKQSTFVELNKHQKAINDRSDEYLKAIDDDGNAKLKFIRDEAEKVRSAAIESIKDFESIATGSIVSSEPVKFWNDKRKHHRLRAVMFSAGSLLLIAGVIYLLGKLLYVAYSSGTQKTELFDLTMPDHYLVTLAILLGSVGVWILRVLIKLMMTNLTLESEALSKLTAIKTYVVLSKSKLSEETVNGFHKSLLQSGQADFSVDGTSPELVKIVELILQKKEKP</sequence>
<dbReference type="Proteomes" id="UP000306272">
    <property type="component" value="Unassembled WGS sequence"/>
</dbReference>
<gene>
    <name evidence="2" type="ORF">FHG55_13760</name>
</gene>
<organism evidence="2 3">
    <name type="scientific">Pseudomonas jessenii</name>
    <dbReference type="NCBI Taxonomy" id="77298"/>
    <lineage>
        <taxon>Bacteria</taxon>
        <taxon>Pseudomonadati</taxon>
        <taxon>Pseudomonadota</taxon>
        <taxon>Gammaproteobacteria</taxon>
        <taxon>Pseudomonadales</taxon>
        <taxon>Pseudomonadaceae</taxon>
        <taxon>Pseudomonas</taxon>
    </lineage>
</organism>
<keyword evidence="3" id="KW-1185">Reference proteome</keyword>
<name>A0A5C4KWR5_PSEJE</name>
<feature type="transmembrane region" description="Helical" evidence="1">
    <location>
        <begin position="239"/>
        <end position="262"/>
    </location>
</feature>
<evidence type="ECO:0000313" key="2">
    <source>
        <dbReference type="EMBL" id="TNB95033.1"/>
    </source>
</evidence>
<evidence type="ECO:0000256" key="1">
    <source>
        <dbReference type="SAM" id="Phobius"/>
    </source>
</evidence>
<evidence type="ECO:0000313" key="3">
    <source>
        <dbReference type="Proteomes" id="UP000306272"/>
    </source>
</evidence>
<protein>
    <submittedName>
        <fullName evidence="2">Uncharacterized protein</fullName>
    </submittedName>
</protein>
<accession>A0A5C4KWR5</accession>
<proteinExistence type="predicted"/>
<dbReference type="AlphaFoldDB" id="A0A5C4KWR5"/>
<feature type="transmembrane region" description="Helical" evidence="1">
    <location>
        <begin position="282"/>
        <end position="303"/>
    </location>
</feature>
<reference evidence="2" key="1">
    <citation type="submission" date="2019-06" db="EMBL/GenBank/DDBJ databases">
        <title>Pseudomonas-derived Butenolides : (Bio)synthesis of Styrolides.</title>
        <authorList>
            <person name="Klapper M."/>
            <person name="Chowdhury S."/>
            <person name="Stallforth P."/>
        </authorList>
    </citation>
    <scope>NUCLEOTIDE SEQUENCE [LARGE SCALE GENOMIC DNA]</scope>
    <source>
        <strain evidence="2">EC-S101</strain>
    </source>
</reference>
<dbReference type="RefSeq" id="WP_139054671.1">
    <property type="nucleotide sequence ID" value="NZ_VDDB01000012.1"/>
</dbReference>
<keyword evidence="1" id="KW-0812">Transmembrane</keyword>